<gene>
    <name evidence="2" type="ORF">HAX54_006627</name>
</gene>
<evidence type="ECO:0000313" key="3">
    <source>
        <dbReference type="Proteomes" id="UP000823775"/>
    </source>
</evidence>
<keyword evidence="1" id="KW-0472">Membrane</keyword>
<sequence length="70" mass="8082">FRLSHPVTQLLPDLKPILLSLSLCSVIFGAVVDVDKFARNRDKIRLCIQGIIIIKGFNWGWFYPRPLLRC</sequence>
<keyword evidence="1" id="KW-0812">Transmembrane</keyword>
<dbReference type="EMBL" id="JACEIK010013352">
    <property type="protein sequence ID" value="MCE3216465.1"/>
    <property type="molecule type" value="Genomic_DNA"/>
</dbReference>
<evidence type="ECO:0000256" key="1">
    <source>
        <dbReference type="SAM" id="Phobius"/>
    </source>
</evidence>
<dbReference type="Proteomes" id="UP000823775">
    <property type="component" value="Unassembled WGS sequence"/>
</dbReference>
<feature type="transmembrane region" description="Helical" evidence="1">
    <location>
        <begin position="46"/>
        <end position="63"/>
    </location>
</feature>
<evidence type="ECO:0000313" key="2">
    <source>
        <dbReference type="EMBL" id="MCE3216465.1"/>
    </source>
</evidence>
<reference evidence="2 3" key="1">
    <citation type="journal article" date="2021" name="BMC Genomics">
        <title>Datura genome reveals duplications of psychoactive alkaloid biosynthetic genes and high mutation rate following tissue culture.</title>
        <authorList>
            <person name="Rajewski A."/>
            <person name="Carter-House D."/>
            <person name="Stajich J."/>
            <person name="Litt A."/>
        </authorList>
    </citation>
    <scope>NUCLEOTIDE SEQUENCE [LARGE SCALE GENOMIC DNA]</scope>
    <source>
        <strain evidence="2">AR-01</strain>
    </source>
</reference>
<proteinExistence type="predicted"/>
<name>A0ABS8WWV2_DATST</name>
<feature type="transmembrane region" description="Helical" evidence="1">
    <location>
        <begin position="16"/>
        <end position="34"/>
    </location>
</feature>
<comment type="caution">
    <text evidence="2">The sequence shown here is derived from an EMBL/GenBank/DDBJ whole genome shotgun (WGS) entry which is preliminary data.</text>
</comment>
<feature type="non-terminal residue" evidence="2">
    <location>
        <position position="1"/>
    </location>
</feature>
<keyword evidence="1" id="KW-1133">Transmembrane helix</keyword>
<protein>
    <submittedName>
        <fullName evidence="2">Uncharacterized protein</fullName>
    </submittedName>
</protein>
<accession>A0ABS8WWV2</accession>
<organism evidence="2 3">
    <name type="scientific">Datura stramonium</name>
    <name type="common">Jimsonweed</name>
    <name type="synonym">Common thornapple</name>
    <dbReference type="NCBI Taxonomy" id="4076"/>
    <lineage>
        <taxon>Eukaryota</taxon>
        <taxon>Viridiplantae</taxon>
        <taxon>Streptophyta</taxon>
        <taxon>Embryophyta</taxon>
        <taxon>Tracheophyta</taxon>
        <taxon>Spermatophyta</taxon>
        <taxon>Magnoliopsida</taxon>
        <taxon>eudicotyledons</taxon>
        <taxon>Gunneridae</taxon>
        <taxon>Pentapetalae</taxon>
        <taxon>asterids</taxon>
        <taxon>lamiids</taxon>
        <taxon>Solanales</taxon>
        <taxon>Solanaceae</taxon>
        <taxon>Solanoideae</taxon>
        <taxon>Datureae</taxon>
        <taxon>Datura</taxon>
    </lineage>
</organism>
<keyword evidence="3" id="KW-1185">Reference proteome</keyword>